<organism evidence="3 4">
    <name type="scientific">Altererythrobacter lutimaris</name>
    <dbReference type="NCBI Taxonomy" id="2743979"/>
    <lineage>
        <taxon>Bacteria</taxon>
        <taxon>Pseudomonadati</taxon>
        <taxon>Pseudomonadota</taxon>
        <taxon>Alphaproteobacteria</taxon>
        <taxon>Sphingomonadales</taxon>
        <taxon>Erythrobacteraceae</taxon>
        <taxon>Altererythrobacter</taxon>
    </lineage>
</organism>
<dbReference type="Gene3D" id="3.40.50.10610">
    <property type="entry name" value="ABC-type transport auxiliary lipoprotein component"/>
    <property type="match status" value="1"/>
</dbReference>
<feature type="signal peptide" evidence="1">
    <location>
        <begin position="1"/>
        <end position="21"/>
    </location>
</feature>
<evidence type="ECO:0000256" key="1">
    <source>
        <dbReference type="SAM" id="SignalP"/>
    </source>
</evidence>
<dbReference type="Pfam" id="PF03886">
    <property type="entry name" value="ABC_trans_aux"/>
    <property type="match status" value="1"/>
</dbReference>
<gene>
    <name evidence="3" type="ORF">HUO12_07690</name>
</gene>
<dbReference type="InterPro" id="IPR005586">
    <property type="entry name" value="ABC_trans_aux"/>
</dbReference>
<accession>A0A850HB66</accession>
<sequence>MSKPMRYSWRLATLAPFIALAGCVSLGGAEPPDSLLTLTSEARAAAGDAYSGTRAETLAVHVPETTAAIDVLRIPVQVDDATIAYVTDAVWVEKPARLFRRVVAETIRVETGQLVIDGDDPSLFADSHLRGTLREFGYDARSASVIVRFDAIRTGDDGMVETRRFEAMEQGISANAIPIGSALNRASNDVARQIAAWLKAPAEDAES</sequence>
<evidence type="ECO:0000313" key="3">
    <source>
        <dbReference type="EMBL" id="NVE94780.1"/>
    </source>
</evidence>
<dbReference type="AlphaFoldDB" id="A0A850HB66"/>
<keyword evidence="4" id="KW-1185">Reference proteome</keyword>
<dbReference type="RefSeq" id="WP_176273021.1">
    <property type="nucleotide sequence ID" value="NZ_JABWTA010000001.1"/>
</dbReference>
<evidence type="ECO:0000259" key="2">
    <source>
        <dbReference type="Pfam" id="PF03886"/>
    </source>
</evidence>
<dbReference type="Proteomes" id="UP000546031">
    <property type="component" value="Unassembled WGS sequence"/>
</dbReference>
<dbReference type="EMBL" id="JABWTA010000001">
    <property type="protein sequence ID" value="NVE94780.1"/>
    <property type="molecule type" value="Genomic_DNA"/>
</dbReference>
<comment type="caution">
    <text evidence="3">The sequence shown here is derived from an EMBL/GenBank/DDBJ whole genome shotgun (WGS) entry which is preliminary data.</text>
</comment>
<feature type="domain" description="ABC-type transport auxiliary lipoprotein component" evidence="2">
    <location>
        <begin position="48"/>
        <end position="195"/>
    </location>
</feature>
<dbReference type="SUPFAM" id="SSF159594">
    <property type="entry name" value="XCC0632-like"/>
    <property type="match status" value="1"/>
</dbReference>
<evidence type="ECO:0000313" key="4">
    <source>
        <dbReference type="Proteomes" id="UP000546031"/>
    </source>
</evidence>
<proteinExistence type="predicted"/>
<protein>
    <submittedName>
        <fullName evidence="3">Membrane integrity-associated transporter subunit PqiC</fullName>
    </submittedName>
</protein>
<keyword evidence="1" id="KW-0732">Signal</keyword>
<name>A0A850HB66_9SPHN</name>
<dbReference type="PROSITE" id="PS51257">
    <property type="entry name" value="PROKAR_LIPOPROTEIN"/>
    <property type="match status" value="1"/>
</dbReference>
<reference evidence="3 4" key="1">
    <citation type="submission" date="2020-06" db="EMBL/GenBank/DDBJ databases">
        <title>Altererythrobacter lutimaris sp. nov., a marine bacterium isolated from a tidal flat.</title>
        <authorList>
            <person name="Kim D."/>
            <person name="Yoo Y."/>
            <person name="Kim J.-J."/>
        </authorList>
    </citation>
    <scope>NUCLEOTIDE SEQUENCE [LARGE SCALE GENOMIC DNA]</scope>
    <source>
        <strain evidence="3 4">JGD-16</strain>
    </source>
</reference>
<feature type="chain" id="PRO_5032734619" evidence="1">
    <location>
        <begin position="22"/>
        <end position="207"/>
    </location>
</feature>